<keyword evidence="4 8" id="KW-0914">Notch signaling pathway</keyword>
<evidence type="ECO:0000313" key="10">
    <source>
        <dbReference type="EMBL" id="KAK4513474.1"/>
    </source>
</evidence>
<dbReference type="GO" id="GO:0000139">
    <property type="term" value="C:Golgi membrane"/>
    <property type="evidence" value="ECO:0007669"/>
    <property type="project" value="UniProtKB-SubCell"/>
</dbReference>
<feature type="transmembrane region" description="Helical" evidence="8">
    <location>
        <begin position="134"/>
        <end position="156"/>
    </location>
</feature>
<dbReference type="GO" id="GO:0006509">
    <property type="term" value="P:membrane protein ectodomain proteolysis"/>
    <property type="evidence" value="ECO:0007669"/>
    <property type="project" value="TreeGrafter"/>
</dbReference>
<evidence type="ECO:0000256" key="5">
    <source>
        <dbReference type="ARBA" id="ARBA00022989"/>
    </source>
</evidence>
<dbReference type="GO" id="GO:0042500">
    <property type="term" value="F:aspartic endopeptidase activity, intramembrane cleaving"/>
    <property type="evidence" value="ECO:0007669"/>
    <property type="project" value="InterPro"/>
</dbReference>
<evidence type="ECO:0000256" key="7">
    <source>
        <dbReference type="ARBA" id="ARBA00023136"/>
    </source>
</evidence>
<proteinExistence type="inferred from homology"/>
<keyword evidence="11" id="KW-1185">Reference proteome</keyword>
<keyword evidence="8" id="KW-0378">Hydrolase</keyword>
<evidence type="ECO:0000256" key="8">
    <source>
        <dbReference type="RuleBase" id="RU361148"/>
    </source>
</evidence>
<comment type="domain">
    <text evidence="8">The PAL motif is required for normal active site conformation.</text>
</comment>
<feature type="transmembrane region" description="Helical" evidence="8">
    <location>
        <begin position="401"/>
        <end position="422"/>
    </location>
</feature>
<dbReference type="PRINTS" id="PR01072">
    <property type="entry name" value="PRESENILIN"/>
</dbReference>
<reference evidence="10 11" key="1">
    <citation type="submission" date="2022-11" db="EMBL/GenBank/DDBJ databases">
        <title>Mucor velutinosus strain NIH1002 WGS.</title>
        <authorList>
            <person name="Subramanian P."/>
            <person name="Mullikin J.C."/>
            <person name="Segre J.A."/>
            <person name="Zelazny A.M."/>
        </authorList>
    </citation>
    <scope>NUCLEOTIDE SEQUENCE [LARGE SCALE GENOMIC DNA]</scope>
    <source>
        <strain evidence="10 11">NIH1002</strain>
    </source>
</reference>
<dbReference type="GO" id="GO:0016485">
    <property type="term" value="P:protein processing"/>
    <property type="evidence" value="ECO:0007669"/>
    <property type="project" value="InterPro"/>
</dbReference>
<dbReference type="Proteomes" id="UP001304243">
    <property type="component" value="Unassembled WGS sequence"/>
</dbReference>
<feature type="compositionally biased region" description="Basic and acidic residues" evidence="9">
    <location>
        <begin position="28"/>
        <end position="40"/>
    </location>
</feature>
<comment type="similarity">
    <text evidence="1 8">Belongs to the peptidase A22A family.</text>
</comment>
<dbReference type="EMBL" id="JASEJX010000016">
    <property type="protein sequence ID" value="KAK4513474.1"/>
    <property type="molecule type" value="Genomic_DNA"/>
</dbReference>
<keyword evidence="5 8" id="KW-1133">Transmembrane helix</keyword>
<dbReference type="InterPro" id="IPR006639">
    <property type="entry name" value="Preselin/SPP"/>
</dbReference>
<comment type="subunit">
    <text evidence="8">Homodimer.</text>
</comment>
<dbReference type="RefSeq" id="XP_064680140.1">
    <property type="nucleotide sequence ID" value="XM_064824763.1"/>
</dbReference>
<dbReference type="SMART" id="SM00730">
    <property type="entry name" value="PSN"/>
    <property type="match status" value="1"/>
</dbReference>
<feature type="compositionally biased region" description="Polar residues" evidence="9">
    <location>
        <begin position="17"/>
        <end position="27"/>
    </location>
</feature>
<comment type="function">
    <text evidence="8">Probable subunit of the gamma-secretase complex, an endoprotease complex that catalyzes the intramembrane cleavage of integral membrane proteins such as Notch receptors.</text>
</comment>
<gene>
    <name evidence="10" type="ORF">ATC70_005475</name>
</gene>
<keyword evidence="3 8" id="KW-0256">Endoplasmic reticulum</keyword>
<evidence type="ECO:0000256" key="2">
    <source>
        <dbReference type="ARBA" id="ARBA00022692"/>
    </source>
</evidence>
<dbReference type="GO" id="GO:0005789">
    <property type="term" value="C:endoplasmic reticulum membrane"/>
    <property type="evidence" value="ECO:0007669"/>
    <property type="project" value="UniProtKB-SubCell"/>
</dbReference>
<evidence type="ECO:0000256" key="1">
    <source>
        <dbReference type="ARBA" id="ARBA00008604"/>
    </source>
</evidence>
<dbReference type="GeneID" id="89949161"/>
<accession>A0AAN7DAB3</accession>
<dbReference type="PANTHER" id="PTHR10202">
    <property type="entry name" value="PRESENILIN"/>
    <property type="match status" value="1"/>
</dbReference>
<dbReference type="InterPro" id="IPR042524">
    <property type="entry name" value="Presenilin_C"/>
</dbReference>
<feature type="transmembrane region" description="Helical" evidence="8">
    <location>
        <begin position="219"/>
        <end position="244"/>
    </location>
</feature>
<dbReference type="PANTHER" id="PTHR10202:SF13">
    <property type="entry name" value="PRESENILIN HOMOLOG"/>
    <property type="match status" value="1"/>
</dbReference>
<keyword evidence="8" id="KW-0645">Protease</keyword>
<comment type="caution">
    <text evidence="10">The sequence shown here is derived from an EMBL/GenBank/DDBJ whole genome shotgun (WGS) entry which is preliminary data.</text>
</comment>
<feature type="transmembrane region" description="Helical" evidence="8">
    <location>
        <begin position="375"/>
        <end position="395"/>
    </location>
</feature>
<keyword evidence="7 8" id="KW-0472">Membrane</keyword>
<dbReference type="Pfam" id="PF01080">
    <property type="entry name" value="Presenilin"/>
    <property type="match status" value="1"/>
</dbReference>
<evidence type="ECO:0000256" key="4">
    <source>
        <dbReference type="ARBA" id="ARBA00022976"/>
    </source>
</evidence>
<organism evidence="10 11">
    <name type="scientific">Mucor velutinosus</name>
    <dbReference type="NCBI Taxonomy" id="708070"/>
    <lineage>
        <taxon>Eukaryota</taxon>
        <taxon>Fungi</taxon>
        <taxon>Fungi incertae sedis</taxon>
        <taxon>Mucoromycota</taxon>
        <taxon>Mucoromycotina</taxon>
        <taxon>Mucoromycetes</taxon>
        <taxon>Mucorales</taxon>
        <taxon>Mucorineae</taxon>
        <taxon>Mucoraceae</taxon>
        <taxon>Mucor</taxon>
    </lineage>
</organism>
<feature type="transmembrane region" description="Helical" evidence="8">
    <location>
        <begin position="197"/>
        <end position="213"/>
    </location>
</feature>
<feature type="transmembrane region" description="Helical" evidence="8">
    <location>
        <begin position="50"/>
        <end position="74"/>
    </location>
</feature>
<keyword evidence="6 8" id="KW-0333">Golgi apparatus</keyword>
<evidence type="ECO:0000256" key="3">
    <source>
        <dbReference type="ARBA" id="ARBA00022824"/>
    </source>
</evidence>
<dbReference type="InterPro" id="IPR001108">
    <property type="entry name" value="Peptidase_A22A"/>
</dbReference>
<feature type="transmembrane region" description="Helical" evidence="8">
    <location>
        <begin position="168"/>
        <end position="188"/>
    </location>
</feature>
<dbReference type="AlphaFoldDB" id="A0AAN7DAB3"/>
<name>A0AAN7DAB3_9FUNG</name>
<dbReference type="Gene3D" id="1.10.472.100">
    <property type="entry name" value="Presenilin"/>
    <property type="match status" value="1"/>
</dbReference>
<sequence length="437" mass="48921">MSTNSCLDEEEEEEGPIQSNQPLLNPTETERNRSPAQIKEEQRRKETIQFYVEQLTLLFYPLIVTFALTCWIEMTLDIDSSQISNPLMVYDELPSDSVSTRLGGSVLNAITVVCGITLMTFMFVLCFKYRLYKFLFFWLGLSVLSILGVTASALWIEMLNAYNKPMDYPTMLFCTWNVAVVGVVAIFWKSPLWVQQIYLVLVSAATSISMLKMPPWTTWTVLIAVAIYDLFAVLCPAGPLRLLITMAEERQENIPALVYSAGMASLDTENDFIGGYRTQESNHASKSQSKWLPFTNANKGYRPLHNDESDETPTSSIALSTFGQSRDVERQSITEAGEVEDEEEEEDEMNAIKLGLGDFIFYSVLVGKAAKTDSVTLCLCIIAILTGLSLTILILTLNRRALPALPISILFGCITYAIAYYMTSPMLFALSLQNISL</sequence>
<keyword evidence="2 8" id="KW-0812">Transmembrane</keyword>
<feature type="transmembrane region" description="Helical" evidence="8">
    <location>
        <begin position="106"/>
        <end position="127"/>
    </location>
</feature>
<evidence type="ECO:0000313" key="11">
    <source>
        <dbReference type="Proteomes" id="UP001304243"/>
    </source>
</evidence>
<comment type="subcellular location">
    <subcellularLocation>
        <location evidence="8">Endoplasmic reticulum membrane</location>
        <topology evidence="8">Multi-pass membrane protein</topology>
    </subcellularLocation>
    <subcellularLocation>
        <location evidence="8">Golgi apparatus membrane</location>
        <topology evidence="8">Multi-pass membrane protein</topology>
    </subcellularLocation>
</comment>
<evidence type="ECO:0000256" key="6">
    <source>
        <dbReference type="ARBA" id="ARBA00023034"/>
    </source>
</evidence>
<dbReference type="EC" id="3.4.23.-" evidence="8"/>
<protein>
    <recommendedName>
        <fullName evidence="8">Presenilin</fullName>
        <ecNumber evidence="8">3.4.23.-</ecNumber>
    </recommendedName>
</protein>
<dbReference type="GO" id="GO:0070765">
    <property type="term" value="C:gamma-secretase complex"/>
    <property type="evidence" value="ECO:0007669"/>
    <property type="project" value="TreeGrafter"/>
</dbReference>
<evidence type="ECO:0000256" key="9">
    <source>
        <dbReference type="SAM" id="MobiDB-lite"/>
    </source>
</evidence>
<feature type="region of interest" description="Disordered" evidence="9">
    <location>
        <begin position="1"/>
        <end position="40"/>
    </location>
</feature>